<dbReference type="InterPro" id="IPR041233">
    <property type="entry name" value="Melibiase_C"/>
</dbReference>
<dbReference type="EMBL" id="QLMA01000001">
    <property type="protein sequence ID" value="RAJ87420.1"/>
    <property type="molecule type" value="Genomic_DNA"/>
</dbReference>
<dbReference type="AlphaFoldDB" id="A0A327WDI0"/>
<dbReference type="GO" id="GO:0004557">
    <property type="term" value="F:alpha-galactosidase activity"/>
    <property type="evidence" value="ECO:0007669"/>
    <property type="project" value="UniProtKB-EC"/>
</dbReference>
<gene>
    <name evidence="11" type="ORF">CLV59_101170</name>
</gene>
<evidence type="ECO:0000313" key="12">
    <source>
        <dbReference type="Proteomes" id="UP000249819"/>
    </source>
</evidence>
<keyword evidence="6 8" id="KW-1015">Disulfide bond</keyword>
<evidence type="ECO:0000256" key="9">
    <source>
        <dbReference type="SAM" id="SignalP"/>
    </source>
</evidence>
<dbReference type="Pfam" id="PF17801">
    <property type="entry name" value="Melibiase_C"/>
    <property type="match status" value="1"/>
</dbReference>
<evidence type="ECO:0000256" key="7">
    <source>
        <dbReference type="ARBA" id="ARBA00023295"/>
    </source>
</evidence>
<dbReference type="SUPFAM" id="SSF51011">
    <property type="entry name" value="Glycosyl hydrolase domain"/>
    <property type="match status" value="1"/>
</dbReference>
<organism evidence="11 12">
    <name type="scientific">Chitinophaga dinghuensis</name>
    <dbReference type="NCBI Taxonomy" id="1539050"/>
    <lineage>
        <taxon>Bacteria</taxon>
        <taxon>Pseudomonadati</taxon>
        <taxon>Bacteroidota</taxon>
        <taxon>Chitinophagia</taxon>
        <taxon>Chitinophagales</taxon>
        <taxon>Chitinophagaceae</taxon>
        <taxon>Chitinophaga</taxon>
    </lineage>
</organism>
<feature type="chain" id="PRO_5016320187" description="Alpha-galactosidase" evidence="9">
    <location>
        <begin position="20"/>
        <end position="401"/>
    </location>
</feature>
<feature type="signal peptide" evidence="9">
    <location>
        <begin position="1"/>
        <end position="19"/>
    </location>
</feature>
<evidence type="ECO:0000256" key="8">
    <source>
        <dbReference type="RuleBase" id="RU361168"/>
    </source>
</evidence>
<evidence type="ECO:0000256" key="1">
    <source>
        <dbReference type="ARBA" id="ARBA00001255"/>
    </source>
</evidence>
<dbReference type="RefSeq" id="WP_111590113.1">
    <property type="nucleotide sequence ID" value="NZ_QLMA01000001.1"/>
</dbReference>
<dbReference type="Gene3D" id="3.20.20.70">
    <property type="entry name" value="Aldolase class I"/>
    <property type="match status" value="1"/>
</dbReference>
<keyword evidence="4 9" id="KW-0732">Signal</keyword>
<sequence length="401" mass="46004">MKKLMIWMLALAFVQTASAQKFEGLAPTPPMGWNSWNTFQVEINEKMIMEMADELVKTGMKDAGYNYLVLDDGWMAMERDSLGNLVPDPKKFPHGLRAVVDYVHAKGLKFGMYNCAGTLTCAKYPGTRGYEYQDARNYAAWNIDYLKYDWCNTKGINAKEAYTTMSNALRKAGHPMIFSICEWGVNKPWEWGEPVGQLWRTTEDIWQVFDSVHSHGTWDALSVMRISDLQDTLRRYAGPDHWNDPDMLEVGNGMTLSEDRTHFSLWAMMAAPLMAGNDIRKMTPQTKEILTNKDVIAIDQDPLGIQGFKFSDKDSLQIWFKPLQKGDWAVCFLNRGSTEKKVSFNWQQTPVVDNIFHHTLDNKGRYTLYNVWSHKNEGTTEKVFNASVKSHDVVMFRLKKG</sequence>
<dbReference type="OrthoDB" id="9807519at2"/>
<dbReference type="GO" id="GO:0016052">
    <property type="term" value="P:carbohydrate catabolic process"/>
    <property type="evidence" value="ECO:0007669"/>
    <property type="project" value="UniProtKB-ARBA"/>
</dbReference>
<dbReference type="InterPro" id="IPR002241">
    <property type="entry name" value="Glyco_hydro_27"/>
</dbReference>
<dbReference type="InterPro" id="IPR013785">
    <property type="entry name" value="Aldolase_TIM"/>
</dbReference>
<dbReference type="FunFam" id="3.20.20.70:FF:000202">
    <property type="entry name" value="Alpha-galactosidase"/>
    <property type="match status" value="1"/>
</dbReference>
<evidence type="ECO:0000256" key="4">
    <source>
        <dbReference type="ARBA" id="ARBA00022729"/>
    </source>
</evidence>
<dbReference type="Pfam" id="PF16499">
    <property type="entry name" value="Melibiase_2"/>
    <property type="match status" value="1"/>
</dbReference>
<keyword evidence="7 8" id="KW-0326">Glycosidase</keyword>
<dbReference type="InterPro" id="IPR013780">
    <property type="entry name" value="Glyco_hydro_b"/>
</dbReference>
<dbReference type="PANTHER" id="PTHR11452">
    <property type="entry name" value="ALPHA-GALACTOSIDASE/ALPHA-N-ACETYLGALACTOSAMINIDASE"/>
    <property type="match status" value="1"/>
</dbReference>
<dbReference type="PANTHER" id="PTHR11452:SF75">
    <property type="entry name" value="ALPHA-GALACTOSIDASE MEL1"/>
    <property type="match status" value="1"/>
</dbReference>
<dbReference type="PROSITE" id="PS00512">
    <property type="entry name" value="ALPHA_GALACTOSIDASE"/>
    <property type="match status" value="1"/>
</dbReference>
<evidence type="ECO:0000313" key="11">
    <source>
        <dbReference type="EMBL" id="RAJ87420.1"/>
    </source>
</evidence>
<keyword evidence="5 8" id="KW-0378">Hydrolase</keyword>
<name>A0A327WDI0_9BACT</name>
<comment type="caution">
    <text evidence="11">The sequence shown here is derived from an EMBL/GenBank/DDBJ whole genome shotgun (WGS) entry which is preliminary data.</text>
</comment>
<evidence type="ECO:0000256" key="6">
    <source>
        <dbReference type="ARBA" id="ARBA00023157"/>
    </source>
</evidence>
<dbReference type="CDD" id="cd14792">
    <property type="entry name" value="GH27"/>
    <property type="match status" value="1"/>
</dbReference>
<feature type="domain" description="Alpha galactosidase C-terminal" evidence="10">
    <location>
        <begin position="314"/>
        <end position="398"/>
    </location>
</feature>
<comment type="similarity">
    <text evidence="2 8">Belongs to the glycosyl hydrolase 27 family.</text>
</comment>
<proteinExistence type="inferred from homology"/>
<dbReference type="InterPro" id="IPR017853">
    <property type="entry name" value="GH"/>
</dbReference>
<dbReference type="SUPFAM" id="SSF51445">
    <property type="entry name" value="(Trans)glycosidases"/>
    <property type="match status" value="1"/>
</dbReference>
<evidence type="ECO:0000256" key="2">
    <source>
        <dbReference type="ARBA" id="ARBA00009743"/>
    </source>
</evidence>
<evidence type="ECO:0000256" key="3">
    <source>
        <dbReference type="ARBA" id="ARBA00012755"/>
    </source>
</evidence>
<dbReference type="EC" id="3.2.1.22" evidence="3 8"/>
<dbReference type="InterPro" id="IPR000111">
    <property type="entry name" value="Glyco_hydro_27/36_CS"/>
</dbReference>
<comment type="catalytic activity">
    <reaction evidence="1 8">
        <text>Hydrolysis of terminal, non-reducing alpha-D-galactose residues in alpha-D-galactosides, including galactose oligosaccharides, galactomannans and galactolipids.</text>
        <dbReference type="EC" id="3.2.1.22"/>
    </reaction>
</comment>
<dbReference type="Proteomes" id="UP000249819">
    <property type="component" value="Unassembled WGS sequence"/>
</dbReference>
<reference evidence="11 12" key="1">
    <citation type="submission" date="2018-06" db="EMBL/GenBank/DDBJ databases">
        <title>Genomic Encyclopedia of Archaeal and Bacterial Type Strains, Phase II (KMG-II): from individual species to whole genera.</title>
        <authorList>
            <person name="Goeker M."/>
        </authorList>
    </citation>
    <scope>NUCLEOTIDE SEQUENCE [LARGE SCALE GENOMIC DNA]</scope>
    <source>
        <strain evidence="11 12">DSM 29821</strain>
    </source>
</reference>
<dbReference type="Gene3D" id="2.60.40.1180">
    <property type="entry name" value="Golgi alpha-mannosidase II"/>
    <property type="match status" value="1"/>
</dbReference>
<accession>A0A327WDI0</accession>
<dbReference type="PRINTS" id="PR00740">
    <property type="entry name" value="GLHYDRLASE27"/>
</dbReference>
<protein>
    <recommendedName>
        <fullName evidence="3 8">Alpha-galactosidase</fullName>
        <ecNumber evidence="3 8">3.2.1.22</ecNumber>
    </recommendedName>
    <alternativeName>
        <fullName evidence="8">Melibiase</fullName>
    </alternativeName>
</protein>
<keyword evidence="12" id="KW-1185">Reference proteome</keyword>
<evidence type="ECO:0000256" key="5">
    <source>
        <dbReference type="ARBA" id="ARBA00022801"/>
    </source>
</evidence>
<evidence type="ECO:0000259" key="10">
    <source>
        <dbReference type="Pfam" id="PF17801"/>
    </source>
</evidence>